<accession>A0A1H0X1M4</accession>
<dbReference type="AlphaFoldDB" id="A0A1H0X1M4"/>
<gene>
    <name evidence="2" type="ORF">SAMN04487905_1229</name>
</gene>
<dbReference type="STRING" id="405564.SAMN04487905_1229"/>
<evidence type="ECO:0000256" key="1">
    <source>
        <dbReference type="SAM" id="MobiDB-lite"/>
    </source>
</evidence>
<dbReference type="EMBL" id="FNJR01000022">
    <property type="protein sequence ID" value="SDP96868.1"/>
    <property type="molecule type" value="Genomic_DNA"/>
</dbReference>
<dbReference type="Proteomes" id="UP000199497">
    <property type="component" value="Unassembled WGS sequence"/>
</dbReference>
<organism evidence="2 3">
    <name type="scientific">Actinopolyspora xinjiangensis</name>
    <dbReference type="NCBI Taxonomy" id="405564"/>
    <lineage>
        <taxon>Bacteria</taxon>
        <taxon>Bacillati</taxon>
        <taxon>Actinomycetota</taxon>
        <taxon>Actinomycetes</taxon>
        <taxon>Actinopolysporales</taxon>
        <taxon>Actinopolysporaceae</taxon>
        <taxon>Actinopolyspora</taxon>
    </lineage>
</organism>
<name>A0A1H0X1M4_9ACTN</name>
<proteinExistence type="predicted"/>
<dbReference type="RefSeq" id="WP_092604652.1">
    <property type="nucleotide sequence ID" value="NZ_FNJR01000022.1"/>
</dbReference>
<protein>
    <submittedName>
        <fullName evidence="2">Uncharacterized protein</fullName>
    </submittedName>
</protein>
<reference evidence="3" key="1">
    <citation type="submission" date="2016-10" db="EMBL/GenBank/DDBJ databases">
        <authorList>
            <person name="Varghese N."/>
            <person name="Submissions S."/>
        </authorList>
    </citation>
    <scope>NUCLEOTIDE SEQUENCE [LARGE SCALE GENOMIC DNA]</scope>
    <source>
        <strain evidence="3">DSM 46732</strain>
    </source>
</reference>
<dbReference type="OrthoDB" id="6091628at2"/>
<evidence type="ECO:0000313" key="3">
    <source>
        <dbReference type="Proteomes" id="UP000199497"/>
    </source>
</evidence>
<feature type="region of interest" description="Disordered" evidence="1">
    <location>
        <begin position="34"/>
        <end position="56"/>
    </location>
</feature>
<keyword evidence="3" id="KW-1185">Reference proteome</keyword>
<evidence type="ECO:0000313" key="2">
    <source>
        <dbReference type="EMBL" id="SDP96868.1"/>
    </source>
</evidence>
<sequence>MTAHPDPLLVPTQVDALALTEKVKDNDPFYRWSLDFRPGKRRNPEGEPFTSKPPKKEDVGVFLQWRIPEALSRGRIDLSGSGDGDSITYPPAPNRWLVVRYARMTRTSAPSATGWIVQSDHVGKTRKEGTSPYLRDGKVIYIGRKHKLDAGSPWKEPGSNDDVLRPLTAVGPDLPTFAAFQPYNQNVFSFHDPATGLPDTGVLSYLVVGWHSRTGDDVLHADNLGKLLAFYARTGKTEAQKFVEALEVLNWEVSAPQPVTRRMLCVGTVLGMEWDRTNGRPKSKRPGMASSLVNIGVGHSATDALDALVKDCTLAPGRSESEADRKNLFTAFHSGKLDELDTVLDGSDSTLRSALHAGWFRRSSGGHVWQVVERDAPKAEPVTLTDEEATTERELLRKLNDAQAHRDQAAREAGSLQGRLADLWWAWGLAAEKSQFRTKAQPHFSTTQETSLRKRVANAANALAGWDDKVAKQAAELRQKLRPGRALTLLPLDPFHEPDDPTVLLYGDGVDSGTEVSSVAPLRVRRPGELVTSGTFDGKQFSPPSTLPKPGSFDALKDVVETTTTALPWTVFGKVLGEFATLEAAAAHALGLPEGDERRTKFAEKFAPATGQRLPESTRLWEQAWEPLFLLWKADVHALPYAPDGTQYWEFARGHLKLKNHGDLAKIPALSASGRCCIAPLPTFAVQRRVDSHIETFGDTAGQDFAELRTRAGSWPMVAQRLDGLNAWLTRRAPGFLDPGAGPEGMTCGRRPVVPRPDWGATTSVYQAVRAAQLAFSHVVLVDRFGRAAPVVLNAEPEKFRPRSSSSMSSDVIAPTTNKYRYVHLPPRLPQPARLRFDLISHRTVDVVDPNTDPDFTGDTAICGWVMSTGGGSTDRRDLVVYDPQGRGLGQAHLIGPPDHRAVTWVPLPGSPWQQPADLFDNPAFAESYPNLAAFLHELVDKDADKRASGQVGTTTAKPQRLRELLMAVNHSLLTTAPPRDDDEALPSLLVGRPLVLLRARLRLELDATPLPDATWDSLLAAAQHDHKPQNHPLWNVNWRVHLGNEVDPRDGLVGYYTAATLGTPRTDYTRLHVGSTHGFTSPEYLKPGVDGSALALPARPTTTDRNESSAVSRYVTLLVDPWSAVHAYTDILPASALKLPEQTVRAVLKRMRIGIPAGPVLAGNRRISEPESARDTVVIPLSARLGETGMSGVWCERRAQGAWGVSGVTGADALAHLADPSPAARNGFLTVVPHDEQLTSTTEEDT</sequence>